<dbReference type="UniPathway" id="UPA00251">
    <property type="reaction ID" value="UER00318"/>
</dbReference>
<dbReference type="InterPro" id="IPR030656">
    <property type="entry name" value="ALAD_AS"/>
</dbReference>
<dbReference type="GO" id="GO:0004655">
    <property type="term" value="F:porphobilinogen synthase activity"/>
    <property type="evidence" value="ECO:0007669"/>
    <property type="project" value="UniProtKB-EC"/>
</dbReference>
<comment type="pathway">
    <text evidence="1">Porphyrin-containing compound metabolism; protoporphyrin-IX biosynthesis; coproporphyrinogen-III from 5-aminolevulinate: step 1/4.</text>
</comment>
<evidence type="ECO:0000256" key="3">
    <source>
        <dbReference type="ARBA" id="ARBA00012053"/>
    </source>
</evidence>
<organism evidence="13 14">
    <name type="scientific">Haliscomenobacter hydrossis (strain ATCC 27775 / DSM 1100 / LMG 10767 / O)</name>
    <dbReference type="NCBI Taxonomy" id="760192"/>
    <lineage>
        <taxon>Bacteria</taxon>
        <taxon>Pseudomonadati</taxon>
        <taxon>Bacteroidota</taxon>
        <taxon>Saprospiria</taxon>
        <taxon>Saprospirales</taxon>
        <taxon>Haliscomenobacteraceae</taxon>
        <taxon>Haliscomenobacter</taxon>
    </lineage>
</organism>
<comment type="subunit">
    <text evidence="11">Homooctamer.</text>
</comment>
<evidence type="ECO:0000256" key="9">
    <source>
        <dbReference type="PIRSR" id="PIRSR001415-1"/>
    </source>
</evidence>
<dbReference type="FunFam" id="3.20.20.70:FF:000019">
    <property type="entry name" value="Delta-aminolevulinic acid dehydratase"/>
    <property type="match status" value="1"/>
</dbReference>
<dbReference type="InterPro" id="IPR013785">
    <property type="entry name" value="Aldolase_TIM"/>
</dbReference>
<evidence type="ECO:0000256" key="12">
    <source>
        <dbReference type="RuleBase" id="RU004161"/>
    </source>
</evidence>
<dbReference type="RefSeq" id="WP_013766869.1">
    <property type="nucleotide sequence ID" value="NC_015510.1"/>
</dbReference>
<dbReference type="GO" id="GO:0006782">
    <property type="term" value="P:protoporphyrinogen IX biosynthetic process"/>
    <property type="evidence" value="ECO:0007669"/>
    <property type="project" value="UniProtKB-UniPathway"/>
</dbReference>
<dbReference type="NCBIfam" id="NF006762">
    <property type="entry name" value="PRK09283.1"/>
    <property type="match status" value="1"/>
</dbReference>
<reference evidence="13 14" key="1">
    <citation type="journal article" date="2011" name="Stand. Genomic Sci.">
        <title>Complete genome sequence of Haliscomenobacter hydrossis type strain (O).</title>
        <authorList>
            <consortium name="US DOE Joint Genome Institute (JGI-PGF)"/>
            <person name="Daligault H."/>
            <person name="Lapidus A."/>
            <person name="Zeytun A."/>
            <person name="Nolan M."/>
            <person name="Lucas S."/>
            <person name="Del Rio T.G."/>
            <person name="Tice H."/>
            <person name="Cheng J.F."/>
            <person name="Tapia R."/>
            <person name="Han C."/>
            <person name="Goodwin L."/>
            <person name="Pitluck S."/>
            <person name="Liolios K."/>
            <person name="Pagani I."/>
            <person name="Ivanova N."/>
            <person name="Huntemann M."/>
            <person name="Mavromatis K."/>
            <person name="Mikhailova N."/>
            <person name="Pati A."/>
            <person name="Chen A."/>
            <person name="Palaniappan K."/>
            <person name="Land M."/>
            <person name="Hauser L."/>
            <person name="Brambilla E.M."/>
            <person name="Rohde M."/>
            <person name="Verbarg S."/>
            <person name="Goker M."/>
            <person name="Bristow J."/>
            <person name="Eisen J.A."/>
            <person name="Markowitz V."/>
            <person name="Hugenholtz P."/>
            <person name="Kyrpides N.C."/>
            <person name="Klenk H.P."/>
            <person name="Woyke T."/>
        </authorList>
    </citation>
    <scope>NUCLEOTIDE SEQUENCE [LARGE SCALE GENOMIC DNA]</scope>
    <source>
        <strain evidence="14">ATCC 27775 / DSM 1100 / LMG 10767 / O</strain>
    </source>
</reference>
<dbReference type="GO" id="GO:0005829">
    <property type="term" value="C:cytosol"/>
    <property type="evidence" value="ECO:0007669"/>
    <property type="project" value="TreeGrafter"/>
</dbReference>
<dbReference type="AlphaFoldDB" id="F4KS86"/>
<reference key="2">
    <citation type="submission" date="2011-04" db="EMBL/GenBank/DDBJ databases">
        <title>Complete sequence of chromosome of Haliscomenobacter hydrossis DSM 1100.</title>
        <authorList>
            <consortium name="US DOE Joint Genome Institute (JGI-PGF)"/>
            <person name="Lucas S."/>
            <person name="Han J."/>
            <person name="Lapidus A."/>
            <person name="Bruce D."/>
            <person name="Goodwin L."/>
            <person name="Pitluck S."/>
            <person name="Peters L."/>
            <person name="Kyrpides N."/>
            <person name="Mavromatis K."/>
            <person name="Ivanova N."/>
            <person name="Ovchinnikova G."/>
            <person name="Pagani I."/>
            <person name="Daligault H."/>
            <person name="Detter J.C."/>
            <person name="Han C."/>
            <person name="Land M."/>
            <person name="Hauser L."/>
            <person name="Markowitz V."/>
            <person name="Cheng J.-F."/>
            <person name="Hugenholtz P."/>
            <person name="Woyke T."/>
            <person name="Wu D."/>
            <person name="Verbarg S."/>
            <person name="Frueling A."/>
            <person name="Brambilla E."/>
            <person name="Klenk H.-P."/>
            <person name="Eisen J.A."/>
        </authorList>
    </citation>
    <scope>NUCLEOTIDE SEQUENCE</scope>
    <source>
        <strain>DSM 1100</strain>
    </source>
</reference>
<feature type="binding site" evidence="10">
    <location>
        <position position="232"/>
    </location>
    <ligand>
        <name>Mg(2+)</name>
        <dbReference type="ChEBI" id="CHEBI:18420"/>
    </ligand>
</feature>
<keyword evidence="6 11" id="KW-0456">Lyase</keyword>
<comment type="catalytic activity">
    <reaction evidence="8 11">
        <text>2 5-aminolevulinate = porphobilinogen + 2 H2O + H(+)</text>
        <dbReference type="Rhea" id="RHEA:24064"/>
        <dbReference type="ChEBI" id="CHEBI:15377"/>
        <dbReference type="ChEBI" id="CHEBI:15378"/>
        <dbReference type="ChEBI" id="CHEBI:58126"/>
        <dbReference type="ChEBI" id="CHEBI:356416"/>
        <dbReference type="EC" id="4.2.1.24"/>
    </reaction>
</comment>
<evidence type="ECO:0000313" key="14">
    <source>
        <dbReference type="Proteomes" id="UP000008461"/>
    </source>
</evidence>
<evidence type="ECO:0000256" key="6">
    <source>
        <dbReference type="ARBA" id="ARBA00023239"/>
    </source>
</evidence>
<keyword evidence="14" id="KW-1185">Reference proteome</keyword>
<feature type="active site" description="Schiff-base intermediate with substrate" evidence="9">
    <location>
        <position position="194"/>
    </location>
</feature>
<evidence type="ECO:0000256" key="5">
    <source>
        <dbReference type="ARBA" id="ARBA00023133"/>
    </source>
</evidence>
<dbReference type="eggNOG" id="COG0113">
    <property type="taxonomic scope" value="Bacteria"/>
</dbReference>
<evidence type="ECO:0000256" key="10">
    <source>
        <dbReference type="PIRSR" id="PIRSR001415-5"/>
    </source>
</evidence>
<gene>
    <name evidence="13" type="ordered locus">Halhy_4491</name>
</gene>
<evidence type="ECO:0000256" key="7">
    <source>
        <dbReference type="ARBA" id="ARBA00023244"/>
    </source>
</evidence>
<dbReference type="PANTHER" id="PTHR11458:SF0">
    <property type="entry name" value="DELTA-AMINOLEVULINIC ACID DEHYDRATASE"/>
    <property type="match status" value="1"/>
</dbReference>
<dbReference type="KEGG" id="hhy:Halhy_4491"/>
<comment type="similarity">
    <text evidence="2 12">Belongs to the ALAD family.</text>
</comment>
<evidence type="ECO:0000313" key="13">
    <source>
        <dbReference type="EMBL" id="AEE52331.1"/>
    </source>
</evidence>
<keyword evidence="7 11" id="KW-0627">Porphyrin biosynthesis</keyword>
<feature type="active site" description="Schiff-base intermediate with substrate" evidence="9">
    <location>
        <position position="247"/>
    </location>
</feature>
<dbReference type="PRINTS" id="PR00144">
    <property type="entry name" value="DALDHYDRTASE"/>
</dbReference>
<dbReference type="SUPFAM" id="SSF51569">
    <property type="entry name" value="Aldolase"/>
    <property type="match status" value="1"/>
</dbReference>
<dbReference type="SMART" id="SM01004">
    <property type="entry name" value="ALAD"/>
    <property type="match status" value="1"/>
</dbReference>
<evidence type="ECO:0000256" key="1">
    <source>
        <dbReference type="ARBA" id="ARBA00004694"/>
    </source>
</evidence>
<keyword evidence="10" id="KW-0460">Magnesium</keyword>
<dbReference type="EC" id="4.2.1.24" evidence="3 11"/>
<dbReference type="OrthoDB" id="9805001at2"/>
<dbReference type="PROSITE" id="PS00169">
    <property type="entry name" value="D_ALA_DEHYDRATASE"/>
    <property type="match status" value="1"/>
</dbReference>
<evidence type="ECO:0000256" key="4">
    <source>
        <dbReference type="ARBA" id="ARBA00020771"/>
    </source>
</evidence>
<keyword evidence="10" id="KW-0479">Metal-binding</keyword>
<dbReference type="Proteomes" id="UP000008461">
    <property type="component" value="Chromosome"/>
</dbReference>
<dbReference type="InterPro" id="IPR001731">
    <property type="entry name" value="ALAD"/>
</dbReference>
<dbReference type="STRING" id="760192.Halhy_4491"/>
<evidence type="ECO:0000256" key="2">
    <source>
        <dbReference type="ARBA" id="ARBA00008055"/>
    </source>
</evidence>
<evidence type="ECO:0000256" key="8">
    <source>
        <dbReference type="ARBA" id="ARBA00047651"/>
    </source>
</evidence>
<name>F4KS86_HALH1</name>
<dbReference type="EMBL" id="CP002691">
    <property type="protein sequence ID" value="AEE52331.1"/>
    <property type="molecule type" value="Genomic_DNA"/>
</dbReference>
<dbReference type="GO" id="GO:0008270">
    <property type="term" value="F:zinc ion binding"/>
    <property type="evidence" value="ECO:0007669"/>
    <property type="project" value="TreeGrafter"/>
</dbReference>
<dbReference type="Pfam" id="PF00490">
    <property type="entry name" value="ALAD"/>
    <property type="match status" value="1"/>
</dbReference>
<evidence type="ECO:0000256" key="11">
    <source>
        <dbReference type="RuleBase" id="RU000515"/>
    </source>
</evidence>
<dbReference type="HOGENOM" id="CLU_035731_0_0_10"/>
<accession>F4KS86</accession>
<dbReference type="PANTHER" id="PTHR11458">
    <property type="entry name" value="DELTA-AMINOLEVULINIC ACID DEHYDRATASE"/>
    <property type="match status" value="1"/>
</dbReference>
<dbReference type="Gene3D" id="3.20.20.70">
    <property type="entry name" value="Aldolase class I"/>
    <property type="match status" value="1"/>
</dbReference>
<proteinExistence type="inferred from homology"/>
<dbReference type="PIRSF" id="PIRSF001415">
    <property type="entry name" value="Porphbilin_synth"/>
    <property type="match status" value="1"/>
</dbReference>
<keyword evidence="5" id="KW-0350">Heme biosynthesis</keyword>
<protein>
    <recommendedName>
        <fullName evidence="4 11">Delta-aminolevulinic acid dehydratase</fullName>
        <ecNumber evidence="3 11">4.2.1.24</ecNumber>
    </recommendedName>
</protein>
<sequence length="353" mass="39685">MLKRPRRNRKTAAIRGMVRETQLSVENLVQPLFLVSKETSREPVKSLPNTYRLGIRETLKEVEDSLNLGITNFILFPVVPDQYKDKFATYGHHEDNFYLKITAEIKRRFPETCLISDVAMDPYSTDGHDGLVRDGKIINDETLPILAKMAVAQAAAGFDLLGPSDMMDGRVGYMRQALDAAGYTDTGIMAYTAKYASAFYGPFRQALDSAPKAGDKKTYQMDPANQREALIEAALDIEEGADFIMVKPALNYLDVISLLKNNTETPVSAYHVSGECAMLIAAAEKGWIDLDQAVQETLMCLRRAGSDVIITYFTKHYARMMKQGYMPEERKEPKTHARKHSTKMPAFITNYKI</sequence>